<dbReference type="PANTHER" id="PTHR10134">
    <property type="entry name" value="CYTOCHROME B-C1 COMPLEX SUBUNIT RIESKE, MITOCHONDRIAL"/>
    <property type="match status" value="1"/>
</dbReference>
<dbReference type="InterPro" id="IPR036922">
    <property type="entry name" value="Rieske_2Fe-2S_sf"/>
</dbReference>
<organism evidence="8 9">
    <name type="scientific">Algoriphagus oliviformis</name>
    <dbReference type="NCBI Taxonomy" id="2811231"/>
    <lineage>
        <taxon>Bacteria</taxon>
        <taxon>Pseudomonadati</taxon>
        <taxon>Bacteroidota</taxon>
        <taxon>Cytophagia</taxon>
        <taxon>Cytophagales</taxon>
        <taxon>Cyclobacteriaceae</taxon>
        <taxon>Algoriphagus</taxon>
    </lineage>
</organism>
<dbReference type="Proteomes" id="UP000664317">
    <property type="component" value="Unassembled WGS sequence"/>
</dbReference>
<gene>
    <name evidence="8" type="ORF">J0A68_19340</name>
</gene>
<dbReference type="PRINTS" id="PR00162">
    <property type="entry name" value="RIESKE"/>
</dbReference>
<reference evidence="8 9" key="1">
    <citation type="submission" date="2021-03" db="EMBL/GenBank/DDBJ databases">
        <title>novel species isolated from a fishpond in China.</title>
        <authorList>
            <person name="Lu H."/>
            <person name="Cai Z."/>
        </authorList>
    </citation>
    <scope>NUCLEOTIDE SEQUENCE [LARGE SCALE GENOMIC DNA]</scope>
    <source>
        <strain evidence="8 9">H41</strain>
    </source>
</reference>
<evidence type="ECO:0000256" key="4">
    <source>
        <dbReference type="ARBA" id="ARBA00023014"/>
    </source>
</evidence>
<evidence type="ECO:0000313" key="9">
    <source>
        <dbReference type="Proteomes" id="UP000664317"/>
    </source>
</evidence>
<dbReference type="Pfam" id="PF00355">
    <property type="entry name" value="Rieske"/>
    <property type="match status" value="1"/>
</dbReference>
<evidence type="ECO:0000256" key="6">
    <source>
        <dbReference type="ARBA" id="ARBA00034078"/>
    </source>
</evidence>
<dbReference type="InterPro" id="IPR005805">
    <property type="entry name" value="Rieske_Fe-S_prot_C"/>
</dbReference>
<comment type="cofactor">
    <cofactor evidence="6">
        <name>[2Fe-2S] cluster</name>
        <dbReference type="ChEBI" id="CHEBI:190135"/>
    </cofactor>
</comment>
<dbReference type="InterPro" id="IPR017941">
    <property type="entry name" value="Rieske_2Fe-2S"/>
</dbReference>
<dbReference type="Gene3D" id="2.102.10.10">
    <property type="entry name" value="Rieske [2Fe-2S] iron-sulphur domain"/>
    <property type="match status" value="1"/>
</dbReference>
<keyword evidence="1" id="KW-0001">2Fe-2S</keyword>
<protein>
    <submittedName>
        <fullName evidence="8">Rieske (2Fe-2S) protein</fullName>
    </submittedName>
</protein>
<keyword evidence="4" id="KW-0411">Iron-sulfur</keyword>
<dbReference type="CDD" id="cd03467">
    <property type="entry name" value="Rieske"/>
    <property type="match status" value="1"/>
</dbReference>
<evidence type="ECO:0000259" key="7">
    <source>
        <dbReference type="PROSITE" id="PS51296"/>
    </source>
</evidence>
<evidence type="ECO:0000256" key="1">
    <source>
        <dbReference type="ARBA" id="ARBA00022714"/>
    </source>
</evidence>
<feature type="domain" description="Rieske" evidence="7">
    <location>
        <begin position="98"/>
        <end position="167"/>
    </location>
</feature>
<sequence length="169" mass="17346">MENSTEIIIGRLPKSRREFLEKAGIGLVCGSLGVAFFTSCTNSEDENPAPKTPGGNTGNAGAGAGISLSGNTITIDLTIQTGLAAAGGWLLIVNARTLVANVGGSYRALSSTCTHQGCFDSWTYAGERYTCNCHGSTFDSQGNVVSGPATASLDQYAVSVSGTTLTITR</sequence>
<keyword evidence="3" id="KW-0408">Iron</keyword>
<dbReference type="EMBL" id="JAFKCT010000010">
    <property type="protein sequence ID" value="MBN7813118.1"/>
    <property type="molecule type" value="Genomic_DNA"/>
</dbReference>
<evidence type="ECO:0000256" key="2">
    <source>
        <dbReference type="ARBA" id="ARBA00022723"/>
    </source>
</evidence>
<evidence type="ECO:0000313" key="8">
    <source>
        <dbReference type="EMBL" id="MBN7813118.1"/>
    </source>
</evidence>
<keyword evidence="2" id="KW-0479">Metal-binding</keyword>
<accession>A0ABS3C7P2</accession>
<name>A0ABS3C7P2_9BACT</name>
<dbReference type="PROSITE" id="PS51296">
    <property type="entry name" value="RIESKE"/>
    <property type="match status" value="1"/>
</dbReference>
<dbReference type="InterPro" id="IPR014349">
    <property type="entry name" value="Rieske_Fe-S_prot"/>
</dbReference>
<keyword evidence="9" id="KW-1185">Reference proteome</keyword>
<comment type="caution">
    <text evidence="8">The sequence shown here is derived from an EMBL/GenBank/DDBJ whole genome shotgun (WGS) entry which is preliminary data.</text>
</comment>
<keyword evidence="5" id="KW-1015">Disulfide bond</keyword>
<evidence type="ECO:0000256" key="5">
    <source>
        <dbReference type="ARBA" id="ARBA00023157"/>
    </source>
</evidence>
<dbReference type="SUPFAM" id="SSF50022">
    <property type="entry name" value="ISP domain"/>
    <property type="match status" value="1"/>
</dbReference>
<evidence type="ECO:0000256" key="3">
    <source>
        <dbReference type="ARBA" id="ARBA00023004"/>
    </source>
</evidence>
<dbReference type="RefSeq" id="WP_206579895.1">
    <property type="nucleotide sequence ID" value="NZ_JAFKCT010000010.1"/>
</dbReference>
<proteinExistence type="predicted"/>